<dbReference type="Pfam" id="PF00067">
    <property type="entry name" value="p450"/>
    <property type="match status" value="1"/>
</dbReference>
<dbReference type="AlphaFoldDB" id="A0A495IDB6"/>
<name>A0A495IDB6_9MICO</name>
<protein>
    <submittedName>
        <fullName evidence="2">Cytochrome P450</fullName>
    </submittedName>
</protein>
<evidence type="ECO:0000313" key="2">
    <source>
        <dbReference type="EMBL" id="RKR73458.1"/>
    </source>
</evidence>
<dbReference type="RefSeq" id="WP_121368322.1">
    <property type="nucleotide sequence ID" value="NZ_RBKS01000001.1"/>
</dbReference>
<gene>
    <name evidence="2" type="ORF">C8E83_0551</name>
</gene>
<organism evidence="2 3">
    <name type="scientific">Frondihabitans australicus</name>
    <dbReference type="NCBI Taxonomy" id="386892"/>
    <lineage>
        <taxon>Bacteria</taxon>
        <taxon>Bacillati</taxon>
        <taxon>Actinomycetota</taxon>
        <taxon>Actinomycetes</taxon>
        <taxon>Micrococcales</taxon>
        <taxon>Microbacteriaceae</taxon>
        <taxon>Frondihabitans</taxon>
    </lineage>
</organism>
<dbReference type="Gene3D" id="1.10.630.10">
    <property type="entry name" value="Cytochrome P450"/>
    <property type="match status" value="1"/>
</dbReference>
<dbReference type="InterPro" id="IPR001128">
    <property type="entry name" value="Cyt_P450"/>
</dbReference>
<evidence type="ECO:0000313" key="3">
    <source>
        <dbReference type="Proteomes" id="UP000280008"/>
    </source>
</evidence>
<dbReference type="GO" id="GO:0006707">
    <property type="term" value="P:cholesterol catabolic process"/>
    <property type="evidence" value="ECO:0007669"/>
    <property type="project" value="TreeGrafter"/>
</dbReference>
<dbReference type="GO" id="GO:0036199">
    <property type="term" value="F:cholest-4-en-3-one 26-monooxygenase activity"/>
    <property type="evidence" value="ECO:0007669"/>
    <property type="project" value="TreeGrafter"/>
</dbReference>
<proteinExistence type="inferred from homology"/>
<dbReference type="GO" id="GO:0020037">
    <property type="term" value="F:heme binding"/>
    <property type="evidence" value="ECO:0007669"/>
    <property type="project" value="InterPro"/>
</dbReference>
<evidence type="ECO:0000256" key="1">
    <source>
        <dbReference type="ARBA" id="ARBA00010617"/>
    </source>
</evidence>
<accession>A0A495IDB6</accession>
<dbReference type="PANTHER" id="PTHR46696">
    <property type="entry name" value="P450, PUTATIVE (EUROFUNG)-RELATED"/>
    <property type="match status" value="1"/>
</dbReference>
<keyword evidence="3" id="KW-1185">Reference proteome</keyword>
<reference evidence="2 3" key="1">
    <citation type="submission" date="2018-10" db="EMBL/GenBank/DDBJ databases">
        <title>Sequencing the genomes of 1000 actinobacteria strains.</title>
        <authorList>
            <person name="Klenk H.-P."/>
        </authorList>
    </citation>
    <scope>NUCLEOTIDE SEQUENCE [LARGE SCALE GENOMIC DNA]</scope>
    <source>
        <strain evidence="2 3">DSM 17894</strain>
    </source>
</reference>
<dbReference type="PRINTS" id="PR00359">
    <property type="entry name" value="BP450"/>
</dbReference>
<dbReference type="InterPro" id="IPR002397">
    <property type="entry name" value="Cyt_P450_B"/>
</dbReference>
<dbReference type="EMBL" id="RBKS01000001">
    <property type="protein sequence ID" value="RKR73458.1"/>
    <property type="molecule type" value="Genomic_DNA"/>
</dbReference>
<dbReference type="Proteomes" id="UP000280008">
    <property type="component" value="Unassembled WGS sequence"/>
</dbReference>
<dbReference type="PANTHER" id="PTHR46696:SF4">
    <property type="entry name" value="BIOTIN BIOSYNTHESIS CYTOCHROME P450"/>
    <property type="match status" value="1"/>
</dbReference>
<dbReference type="OrthoDB" id="502624at2"/>
<dbReference type="SUPFAM" id="SSF48264">
    <property type="entry name" value="Cytochrome P450"/>
    <property type="match status" value="1"/>
</dbReference>
<dbReference type="GO" id="GO:0005506">
    <property type="term" value="F:iron ion binding"/>
    <property type="evidence" value="ECO:0007669"/>
    <property type="project" value="InterPro"/>
</dbReference>
<comment type="caution">
    <text evidence="2">The sequence shown here is derived from an EMBL/GenBank/DDBJ whole genome shotgun (WGS) entry which is preliminary data.</text>
</comment>
<dbReference type="GO" id="GO:0008395">
    <property type="term" value="F:steroid hydroxylase activity"/>
    <property type="evidence" value="ECO:0007669"/>
    <property type="project" value="TreeGrafter"/>
</dbReference>
<comment type="similarity">
    <text evidence="1">Belongs to the cytochrome P450 family.</text>
</comment>
<dbReference type="InterPro" id="IPR036396">
    <property type="entry name" value="Cyt_P450_sf"/>
</dbReference>
<sequence>MQAFATRHEVDTDVDISSVAFWSQTFDERDRAFARLRADAPVSWHEPLETPGYPKAMHGEEGFWALTTVADIRAVSRAPEQFSSAVGQVALRPAPFRIQRNMLVMDPPDHEVYRRIVSKAFTTRSVAALTRRIERRAKQVVARAALADEFDFVPAISAQLPLRTIADLLGLPETVHDEFVVAADAYVGAAFPGVLAPGDTFEAFHDRQVAWLRDLVVAFAAFRRREPGDDLMTALVSARVDGRPLGDDAILSTVLLLIVAGDDTTKQATTLAVLALHEQPEQLAWLVGDFESRIEAALDELLRWASPVLTFARTATVDTVIGGRSIAAGDKVGLFYCSGNRDARVFDEPQTLRLDRPRAQHVAFGGGGVHFCLGSAVARAELTAVLREVVRRMPRITLGEPVFRGGEFVHAVESLPARVR</sequence>